<dbReference type="GO" id="GO:0046872">
    <property type="term" value="F:metal ion binding"/>
    <property type="evidence" value="ECO:0007669"/>
    <property type="project" value="UniProtKB-KW"/>
</dbReference>
<proteinExistence type="inferred from homology"/>
<evidence type="ECO:0000256" key="3">
    <source>
        <dbReference type="ARBA" id="ARBA00022833"/>
    </source>
</evidence>
<keyword evidence="4" id="KW-0456">Lyase</keyword>
<organism evidence="7 8">
    <name type="scientific">Chondromyces apiculatus DSM 436</name>
    <dbReference type="NCBI Taxonomy" id="1192034"/>
    <lineage>
        <taxon>Bacteria</taxon>
        <taxon>Pseudomonadati</taxon>
        <taxon>Myxococcota</taxon>
        <taxon>Polyangia</taxon>
        <taxon>Polyangiales</taxon>
        <taxon>Polyangiaceae</taxon>
        <taxon>Chondromyces</taxon>
    </lineage>
</organism>
<name>A0A017T0A1_9BACT</name>
<evidence type="ECO:0000256" key="4">
    <source>
        <dbReference type="ARBA" id="ARBA00023239"/>
    </source>
</evidence>
<sequence length="134" mass="15159">MTFKVTRDPSSVHWCHCSMCRRATGAASAVLVWVSRSGVDWEGVPARYRSSNVAERGFCERCGTPLFLDYERSAELAMMVGAFDNPRMLRPTHHYGVESMLPWDERHDVLPRQETDLGDPMLQGLVPTPPRAPR</sequence>
<dbReference type="InterPro" id="IPR006913">
    <property type="entry name" value="CENP-V/GFA"/>
</dbReference>
<evidence type="ECO:0000259" key="6">
    <source>
        <dbReference type="PROSITE" id="PS51891"/>
    </source>
</evidence>
<keyword evidence="3" id="KW-0862">Zinc</keyword>
<dbReference type="Pfam" id="PF04828">
    <property type="entry name" value="GFA"/>
    <property type="match status" value="1"/>
</dbReference>
<dbReference type="PROSITE" id="PS51891">
    <property type="entry name" value="CENP_V_GFA"/>
    <property type="match status" value="1"/>
</dbReference>
<protein>
    <submittedName>
        <fullName evidence="7">Gfa-like protein</fullName>
    </submittedName>
</protein>
<dbReference type="Proteomes" id="UP000019678">
    <property type="component" value="Unassembled WGS sequence"/>
</dbReference>
<gene>
    <name evidence="7" type="ORF">CAP_6663</name>
</gene>
<dbReference type="GO" id="GO:0016846">
    <property type="term" value="F:carbon-sulfur lyase activity"/>
    <property type="evidence" value="ECO:0007669"/>
    <property type="project" value="InterPro"/>
</dbReference>
<dbReference type="AlphaFoldDB" id="A0A017T0A1"/>
<dbReference type="eggNOG" id="COG3791">
    <property type="taxonomic scope" value="Bacteria"/>
</dbReference>
<comment type="caution">
    <text evidence="7">The sequence shown here is derived from an EMBL/GenBank/DDBJ whole genome shotgun (WGS) entry which is preliminary data.</text>
</comment>
<feature type="domain" description="CENP-V/GFA" evidence="6">
    <location>
        <begin position="1"/>
        <end position="104"/>
    </location>
</feature>
<evidence type="ECO:0000313" key="7">
    <source>
        <dbReference type="EMBL" id="EYF02633.1"/>
    </source>
</evidence>
<keyword evidence="2" id="KW-0479">Metal-binding</keyword>
<dbReference type="STRING" id="1192034.CAP_6663"/>
<evidence type="ECO:0000313" key="8">
    <source>
        <dbReference type="Proteomes" id="UP000019678"/>
    </source>
</evidence>
<dbReference type="EMBL" id="ASRX01000057">
    <property type="protein sequence ID" value="EYF02633.1"/>
    <property type="molecule type" value="Genomic_DNA"/>
</dbReference>
<accession>A0A017T0A1</accession>
<dbReference type="PANTHER" id="PTHR33337:SF40">
    <property type="entry name" value="CENP-V_GFA DOMAIN-CONTAINING PROTEIN-RELATED"/>
    <property type="match status" value="1"/>
</dbReference>
<keyword evidence="8" id="KW-1185">Reference proteome</keyword>
<comment type="similarity">
    <text evidence="1">Belongs to the Gfa family.</text>
</comment>
<evidence type="ECO:0000256" key="2">
    <source>
        <dbReference type="ARBA" id="ARBA00022723"/>
    </source>
</evidence>
<dbReference type="SUPFAM" id="SSF51316">
    <property type="entry name" value="Mss4-like"/>
    <property type="match status" value="1"/>
</dbReference>
<evidence type="ECO:0000256" key="1">
    <source>
        <dbReference type="ARBA" id="ARBA00005495"/>
    </source>
</evidence>
<dbReference type="PANTHER" id="PTHR33337">
    <property type="entry name" value="GFA DOMAIN-CONTAINING PROTEIN"/>
    <property type="match status" value="1"/>
</dbReference>
<reference evidence="7 8" key="1">
    <citation type="submission" date="2013-05" db="EMBL/GenBank/DDBJ databases">
        <title>Genome assembly of Chondromyces apiculatus DSM 436.</title>
        <authorList>
            <person name="Sharma G."/>
            <person name="Khatri I."/>
            <person name="Kaur C."/>
            <person name="Mayilraj S."/>
            <person name="Subramanian S."/>
        </authorList>
    </citation>
    <scope>NUCLEOTIDE SEQUENCE [LARGE SCALE GENOMIC DNA]</scope>
    <source>
        <strain evidence="7 8">DSM 436</strain>
    </source>
</reference>
<feature type="region of interest" description="Disordered" evidence="5">
    <location>
        <begin position="114"/>
        <end position="134"/>
    </location>
</feature>
<evidence type="ECO:0000256" key="5">
    <source>
        <dbReference type="SAM" id="MobiDB-lite"/>
    </source>
</evidence>
<dbReference type="Gene3D" id="3.90.1590.10">
    <property type="entry name" value="glutathione-dependent formaldehyde- activating enzyme (gfa)"/>
    <property type="match status" value="1"/>
</dbReference>
<dbReference type="InterPro" id="IPR011057">
    <property type="entry name" value="Mss4-like_sf"/>
</dbReference>